<dbReference type="EnsemblPlants" id="Zm00001eb089190_T001">
    <property type="protein sequence ID" value="Zm00001eb089190_P001"/>
    <property type="gene ID" value="Zm00001eb089190"/>
</dbReference>
<sequence length="443" mass="46795">MHGEASAQRNEWTAGTVVITKASPVVVRPSELELGRTPTPTLPAGDYTTVPLSSFDRRVPPMPATSLLVFERTINEPIETIKRALSRVLAHYRPMAGRLDGAGGIACTDEGVTFVGAAASCALKEATTTALQEMDLAVCYPGLLCRDADPLLLVQVTEFACGGFVVGVTSNHVAADGLGMAQFLQALGELARGTWPPSCIPVRSWDESLPVSSAIPAAKGSMEHHEPQHLATLDIVIPSDLISRIKADGCCSVLDAVMAVLWRCRTRATMSPGDAESPAPLKFACNMRAHAGAPAGYYGNCIRVQVVPATAVVVASSGIGHLVGLIRRAKEKVPDLLSTPGSGAAADHQGHQAAPPTSSLWYETFTVTDWRNLGLDTVDFGSGPPERVLLRHDRRAMVPGCVVCPPRRARRHGCDGVVVSSKFVKPQHVDALLAELAALATSG</sequence>
<dbReference type="EMBL" id="CM007648">
    <property type="protein sequence ID" value="ONM19022.1"/>
    <property type="molecule type" value="Genomic_DNA"/>
</dbReference>
<dbReference type="Gramene" id="Zm00001eb089190_T001">
    <property type="protein sequence ID" value="Zm00001eb089190_P001"/>
    <property type="gene ID" value="Zm00001eb089190"/>
</dbReference>
<name>A0A1D6EFR5_MAIZE</name>
<dbReference type="OrthoDB" id="656709at2759"/>
<organism evidence="4 5">
    <name type="scientific">Zea mays</name>
    <name type="common">Maize</name>
    <dbReference type="NCBI Taxonomy" id="4577"/>
    <lineage>
        <taxon>Eukaryota</taxon>
        <taxon>Viridiplantae</taxon>
        <taxon>Streptophyta</taxon>
        <taxon>Embryophyta</taxon>
        <taxon>Tracheophyta</taxon>
        <taxon>Spermatophyta</taxon>
        <taxon>Magnoliopsida</taxon>
        <taxon>Liliopsida</taxon>
        <taxon>Poales</taxon>
        <taxon>Poaceae</taxon>
        <taxon>PACMAD clade</taxon>
        <taxon>Panicoideae</taxon>
        <taxon>Andropogonodae</taxon>
        <taxon>Andropogoneae</taxon>
        <taxon>Tripsacinae</taxon>
        <taxon>Zea</taxon>
    </lineage>
</organism>
<feature type="region of interest" description="Disordered" evidence="2">
    <location>
        <begin position="337"/>
        <end position="356"/>
    </location>
</feature>
<evidence type="ECO:0000313" key="5">
    <source>
        <dbReference type="Proteomes" id="UP000007305"/>
    </source>
</evidence>
<dbReference type="Proteomes" id="UP000007305">
    <property type="component" value="Chromosome 2"/>
</dbReference>
<reference evidence="4" key="3">
    <citation type="submission" date="2021-05" db="UniProtKB">
        <authorList>
            <consortium name="EnsemblPlants"/>
        </authorList>
    </citation>
    <scope>IDENTIFICATION</scope>
    <source>
        <strain evidence="4">cv. B73</strain>
    </source>
</reference>
<dbReference type="Pfam" id="PF02458">
    <property type="entry name" value="Transferase"/>
    <property type="match status" value="2"/>
</dbReference>
<evidence type="ECO:0000256" key="1">
    <source>
        <dbReference type="ARBA" id="ARBA00009861"/>
    </source>
</evidence>
<dbReference type="InterPro" id="IPR023213">
    <property type="entry name" value="CAT-like_dom_sf"/>
</dbReference>
<feature type="compositionally biased region" description="Low complexity" evidence="2">
    <location>
        <begin position="343"/>
        <end position="356"/>
    </location>
</feature>
<keyword evidence="3" id="KW-0808">Transferase</keyword>
<evidence type="ECO:0007829" key="6">
    <source>
        <dbReference type="PeptideAtlas" id="A0A1D6EFR5"/>
    </source>
</evidence>
<evidence type="ECO:0000256" key="2">
    <source>
        <dbReference type="SAM" id="MobiDB-lite"/>
    </source>
</evidence>
<dbReference type="KEGG" id="zma:103646871"/>
<dbReference type="OMA" id="ELAAMHM"/>
<dbReference type="Gene3D" id="3.30.559.10">
    <property type="entry name" value="Chloramphenicol acetyltransferase-like domain"/>
    <property type="match status" value="2"/>
</dbReference>
<dbReference type="GeneID" id="103646871"/>
<gene>
    <name evidence="4" type="primary">LOC103646871</name>
    <name evidence="3" type="ORF">ZEAMMB73_Zm00001d004491</name>
</gene>
<dbReference type="AlphaFoldDB" id="A0A1D6EFR5"/>
<accession>A0A1D6EFR5</accession>
<dbReference type="GO" id="GO:0016747">
    <property type="term" value="F:acyltransferase activity, transferring groups other than amino-acyl groups"/>
    <property type="evidence" value="ECO:0007669"/>
    <property type="project" value="UniProtKB-ARBA"/>
</dbReference>
<evidence type="ECO:0000313" key="3">
    <source>
        <dbReference type="EMBL" id="ONM19022.1"/>
    </source>
</evidence>
<comment type="similarity">
    <text evidence="1">Belongs to the plant acyltransferase family.</text>
</comment>
<keyword evidence="6" id="KW-1267">Proteomics identification</keyword>
<evidence type="ECO:0000313" key="4">
    <source>
        <dbReference type="EnsemblPlants" id="Zm00001eb089190_P001"/>
    </source>
</evidence>
<dbReference type="PANTHER" id="PTHR31147:SF55">
    <property type="entry name" value="HXXXD-TYPE ACYL-TRANSFERASE FAMILY PROTEIN"/>
    <property type="match status" value="1"/>
</dbReference>
<keyword evidence="5" id="KW-1185">Reference proteome</keyword>
<protein>
    <submittedName>
        <fullName evidence="3">HXXXD-type acyl-transferase family protein</fullName>
    </submittedName>
</protein>
<reference evidence="4" key="2">
    <citation type="submission" date="2019-07" db="EMBL/GenBank/DDBJ databases">
        <authorList>
            <person name="Seetharam A."/>
            <person name="Woodhouse M."/>
            <person name="Cannon E."/>
        </authorList>
    </citation>
    <scope>NUCLEOTIDE SEQUENCE [LARGE SCALE GENOMIC DNA]</scope>
    <source>
        <strain evidence="4">cv. B73</strain>
    </source>
</reference>
<dbReference type="PANTHER" id="PTHR31147">
    <property type="entry name" value="ACYL TRANSFERASE 4"/>
    <property type="match status" value="1"/>
</dbReference>
<dbReference type="PaxDb" id="4577-GRMZM2G359974_P01"/>
<proteinExistence type="evidence at protein level"/>
<dbReference type="InterPro" id="IPR050898">
    <property type="entry name" value="Plant_acyltransferase"/>
</dbReference>
<dbReference type="ExpressionAtlas" id="A0A1D6EFR5">
    <property type="expression patterns" value="baseline and differential"/>
</dbReference>
<reference evidence="3 5" key="1">
    <citation type="submission" date="2015-12" db="EMBL/GenBank/DDBJ databases">
        <title>Update maize B73 reference genome by single molecule sequencing technologies.</title>
        <authorList>
            <consortium name="Maize Genome Sequencing Project"/>
            <person name="Ware D."/>
        </authorList>
    </citation>
    <scope>NUCLEOTIDE SEQUENCE [LARGE SCALE GENOMIC DNA]</scope>
    <source>
        <strain evidence="5">cv. B73</strain>
        <tissue evidence="3">Seedling</tissue>
    </source>
</reference>
<dbReference type="eggNOG" id="ENOG502SK9M">
    <property type="taxonomic scope" value="Eukaryota"/>
</dbReference>
<dbReference type="RefSeq" id="XP_008669722.1">
    <property type="nucleotide sequence ID" value="XM_008671500.2"/>
</dbReference>
<dbReference type="SMR" id="A0A1D6EFR5"/>